<dbReference type="SMART" id="SM00184">
    <property type="entry name" value="RING"/>
    <property type="match status" value="1"/>
</dbReference>
<keyword evidence="5" id="KW-1133">Transmembrane helix</keyword>
<dbReference type="Gene3D" id="3.30.40.10">
    <property type="entry name" value="Zinc/RING finger domain, C3HC4 (zinc finger)"/>
    <property type="match status" value="1"/>
</dbReference>
<evidence type="ECO:0000313" key="8">
    <source>
        <dbReference type="Proteomes" id="UP000606974"/>
    </source>
</evidence>
<evidence type="ECO:0000256" key="4">
    <source>
        <dbReference type="PROSITE-ProRule" id="PRU00175"/>
    </source>
</evidence>
<keyword evidence="2 4" id="KW-0863">Zinc-finger</keyword>
<name>A0A8H7AFA7_9EURO</name>
<proteinExistence type="predicted"/>
<dbReference type="Pfam" id="PF13639">
    <property type="entry name" value="zf-RING_2"/>
    <property type="match status" value="1"/>
</dbReference>
<evidence type="ECO:0000256" key="5">
    <source>
        <dbReference type="SAM" id="Phobius"/>
    </source>
</evidence>
<dbReference type="PANTHER" id="PTHR14155:SF610">
    <property type="entry name" value="OS01G0755700 PROTEIN"/>
    <property type="match status" value="1"/>
</dbReference>
<feature type="domain" description="RING-type" evidence="6">
    <location>
        <begin position="126"/>
        <end position="168"/>
    </location>
</feature>
<reference evidence="7" key="1">
    <citation type="submission" date="2020-02" db="EMBL/GenBank/DDBJ databases">
        <authorList>
            <person name="Palmer J.M."/>
        </authorList>
    </citation>
    <scope>NUCLEOTIDE SEQUENCE</scope>
    <source>
        <strain evidence="7">EPUS1.4</strain>
        <tissue evidence="7">Thallus</tissue>
    </source>
</reference>
<keyword evidence="5" id="KW-0472">Membrane</keyword>
<comment type="caution">
    <text evidence="7">The sequence shown here is derived from an EMBL/GenBank/DDBJ whole genome shotgun (WGS) entry which is preliminary data.</text>
</comment>
<evidence type="ECO:0000259" key="6">
    <source>
        <dbReference type="PROSITE" id="PS50089"/>
    </source>
</evidence>
<dbReference type="PANTHER" id="PTHR14155">
    <property type="entry name" value="RING FINGER DOMAIN-CONTAINING"/>
    <property type="match status" value="1"/>
</dbReference>
<dbReference type="Proteomes" id="UP000606974">
    <property type="component" value="Unassembled WGS sequence"/>
</dbReference>
<keyword evidence="3" id="KW-0862">Zinc</keyword>
<dbReference type="GO" id="GO:0008270">
    <property type="term" value="F:zinc ion binding"/>
    <property type="evidence" value="ECO:0007669"/>
    <property type="project" value="UniProtKB-KW"/>
</dbReference>
<dbReference type="PROSITE" id="PS50089">
    <property type="entry name" value="ZF_RING_2"/>
    <property type="match status" value="1"/>
</dbReference>
<keyword evidence="1" id="KW-0479">Metal-binding</keyword>
<dbReference type="InterPro" id="IPR053238">
    <property type="entry name" value="RING-H2_zinc_finger"/>
</dbReference>
<sequence>MMAPWQAAFLCGQQIDGLIVRAASSRIASPPNRAANEPPQRSPPGYMAFIPMISVMVVFIAVLIFCFRLRRCIDARDIEAARTAESKVASPRLNRLENSAKAQTLEEWAKNQTGTTDDAANMQYTCAICLEGLNGSDMIRQLPCLHIYHQECLDRWYRGWHVICPLCQRTFLDDPPKPPKPVHTALHAGPVGWHFI</sequence>
<accession>A0A8H7AFA7</accession>
<evidence type="ECO:0000256" key="1">
    <source>
        <dbReference type="ARBA" id="ARBA00022723"/>
    </source>
</evidence>
<evidence type="ECO:0000256" key="2">
    <source>
        <dbReference type="ARBA" id="ARBA00022771"/>
    </source>
</evidence>
<dbReference type="InterPro" id="IPR013083">
    <property type="entry name" value="Znf_RING/FYVE/PHD"/>
</dbReference>
<gene>
    <name evidence="7" type="ORF">GJ744_002658</name>
</gene>
<keyword evidence="5" id="KW-0812">Transmembrane</keyword>
<dbReference type="SUPFAM" id="SSF57850">
    <property type="entry name" value="RING/U-box"/>
    <property type="match status" value="1"/>
</dbReference>
<keyword evidence="8" id="KW-1185">Reference proteome</keyword>
<feature type="transmembrane region" description="Helical" evidence="5">
    <location>
        <begin position="46"/>
        <end position="67"/>
    </location>
</feature>
<protein>
    <recommendedName>
        <fullName evidence="6">RING-type domain-containing protein</fullName>
    </recommendedName>
</protein>
<dbReference type="OrthoDB" id="8062037at2759"/>
<dbReference type="AlphaFoldDB" id="A0A8H7AFA7"/>
<organism evidence="7 8">
    <name type="scientific">Endocarpon pusillum</name>
    <dbReference type="NCBI Taxonomy" id="364733"/>
    <lineage>
        <taxon>Eukaryota</taxon>
        <taxon>Fungi</taxon>
        <taxon>Dikarya</taxon>
        <taxon>Ascomycota</taxon>
        <taxon>Pezizomycotina</taxon>
        <taxon>Eurotiomycetes</taxon>
        <taxon>Chaetothyriomycetidae</taxon>
        <taxon>Verrucariales</taxon>
        <taxon>Verrucariaceae</taxon>
        <taxon>Endocarpon</taxon>
    </lineage>
</organism>
<dbReference type="InterPro" id="IPR001841">
    <property type="entry name" value="Znf_RING"/>
</dbReference>
<dbReference type="EMBL" id="JAACFV010000148">
    <property type="protein sequence ID" value="KAF7504140.1"/>
    <property type="molecule type" value="Genomic_DNA"/>
</dbReference>
<evidence type="ECO:0000256" key="3">
    <source>
        <dbReference type="ARBA" id="ARBA00022833"/>
    </source>
</evidence>
<evidence type="ECO:0000313" key="7">
    <source>
        <dbReference type="EMBL" id="KAF7504140.1"/>
    </source>
</evidence>